<gene>
    <name evidence="1" type="ORF">ACFFLM_05135</name>
</gene>
<protein>
    <submittedName>
        <fullName evidence="1">Uncharacterized protein</fullName>
    </submittedName>
</protein>
<evidence type="ECO:0000313" key="2">
    <source>
        <dbReference type="Proteomes" id="UP001589733"/>
    </source>
</evidence>
<dbReference type="RefSeq" id="WP_380006201.1">
    <property type="nucleotide sequence ID" value="NZ_JBHLYR010000013.1"/>
</dbReference>
<name>A0ABV6AV29_9DEIO</name>
<reference evidence="1 2" key="1">
    <citation type="submission" date="2024-09" db="EMBL/GenBank/DDBJ databases">
        <authorList>
            <person name="Sun Q."/>
            <person name="Mori K."/>
        </authorList>
    </citation>
    <scope>NUCLEOTIDE SEQUENCE [LARGE SCALE GENOMIC DNA]</scope>
    <source>
        <strain evidence="1 2">JCM 13503</strain>
    </source>
</reference>
<dbReference type="Gene3D" id="3.30.450.40">
    <property type="match status" value="1"/>
</dbReference>
<keyword evidence="2" id="KW-1185">Reference proteome</keyword>
<comment type="caution">
    <text evidence="1">The sequence shown here is derived from an EMBL/GenBank/DDBJ whole genome shotgun (WGS) entry which is preliminary data.</text>
</comment>
<accession>A0ABV6AV29</accession>
<organism evidence="1 2">
    <name type="scientific">Deinococcus oregonensis</name>
    <dbReference type="NCBI Taxonomy" id="1805970"/>
    <lineage>
        <taxon>Bacteria</taxon>
        <taxon>Thermotogati</taxon>
        <taxon>Deinococcota</taxon>
        <taxon>Deinococci</taxon>
        <taxon>Deinococcales</taxon>
        <taxon>Deinococcaceae</taxon>
        <taxon>Deinococcus</taxon>
    </lineage>
</organism>
<dbReference type="EMBL" id="JBHLYR010000013">
    <property type="protein sequence ID" value="MFB9991362.1"/>
    <property type="molecule type" value="Genomic_DNA"/>
</dbReference>
<dbReference type="Proteomes" id="UP001589733">
    <property type="component" value="Unassembled WGS sequence"/>
</dbReference>
<dbReference type="SUPFAM" id="SSF55781">
    <property type="entry name" value="GAF domain-like"/>
    <property type="match status" value="1"/>
</dbReference>
<proteinExistence type="predicted"/>
<evidence type="ECO:0000313" key="1">
    <source>
        <dbReference type="EMBL" id="MFB9991362.1"/>
    </source>
</evidence>
<dbReference type="InterPro" id="IPR029016">
    <property type="entry name" value="GAF-like_dom_sf"/>
</dbReference>
<dbReference type="Gene3D" id="3.30.450.20">
    <property type="entry name" value="PAS domain"/>
    <property type="match status" value="1"/>
</dbReference>
<sequence length="374" mass="40542">MTAPLPVPDPLFQGGGEMGAMMREFDWSKTPLGPSAAWPPELRTTVRLLLAARQPMFIGWSRDLICFYNDAYRPVLGTDKHPGALGAPLAEVFAGDAYPLLKPIFDALFDQGEAVAFEGAPVPLSRFGYLEEAFFDFGYTPIFTEDGAVGGMFVACTESTPGVLAHRRTLALAELAGRLIGAQEASQIAGITLTLLAQNPQDVPFALLYLPSETGTLTLNAHIGLPEDGLDWPWPIQEAFESQEAQYRQEFGPIEAGPWPEAVVEVAALPLVHLDGHSPALGVLVVGTSARKRLDEPYRHFFGLLAQQLSAALARAEAAQQVEAQHLELVARARALEAFAELTHDLTLSGDPYALIRRAQEIVTSLLPKGFVLY</sequence>